<dbReference type="PRINTS" id="PR00290">
    <property type="entry name" value="KAZALINHBTR"/>
</dbReference>
<keyword evidence="2" id="KW-0722">Serine protease inhibitor</keyword>
<keyword evidence="1" id="KW-0646">Protease inhibitor</keyword>
<dbReference type="Ensembl" id="ENSELUT00000098026.1">
    <property type="protein sequence ID" value="ENSELUP00000092252.1"/>
    <property type="gene ID" value="ENSELUG00000035293.1"/>
</dbReference>
<keyword evidence="3" id="KW-1015">Disulfide bond</keyword>
<dbReference type="PANTHER" id="PTHR21312">
    <property type="entry name" value="SERINE PROTEASE INHIBITOR"/>
    <property type="match status" value="1"/>
</dbReference>
<evidence type="ECO:0000256" key="1">
    <source>
        <dbReference type="ARBA" id="ARBA00022690"/>
    </source>
</evidence>
<dbReference type="SUPFAM" id="SSF100895">
    <property type="entry name" value="Kazal-type serine protease inhibitors"/>
    <property type="match status" value="1"/>
</dbReference>
<proteinExistence type="predicted"/>
<evidence type="ECO:0000313" key="6">
    <source>
        <dbReference type="Proteomes" id="UP000265140"/>
    </source>
</evidence>
<dbReference type="GO" id="GO:0004867">
    <property type="term" value="F:serine-type endopeptidase inhibitor activity"/>
    <property type="evidence" value="ECO:0007669"/>
    <property type="project" value="UniProtKB-KW"/>
</dbReference>
<dbReference type="InterPro" id="IPR036058">
    <property type="entry name" value="Kazal_dom_sf"/>
</dbReference>
<feature type="domain" description="Kazal-like" evidence="4">
    <location>
        <begin position="6"/>
        <end position="62"/>
    </location>
</feature>
<dbReference type="InterPro" id="IPR001239">
    <property type="entry name" value="Prot_inh_Kazal-m"/>
</dbReference>
<organism evidence="5 6">
    <name type="scientific">Esox lucius</name>
    <name type="common">Northern pike</name>
    <dbReference type="NCBI Taxonomy" id="8010"/>
    <lineage>
        <taxon>Eukaryota</taxon>
        <taxon>Metazoa</taxon>
        <taxon>Chordata</taxon>
        <taxon>Craniata</taxon>
        <taxon>Vertebrata</taxon>
        <taxon>Euteleostomi</taxon>
        <taxon>Actinopterygii</taxon>
        <taxon>Neopterygii</taxon>
        <taxon>Teleostei</taxon>
        <taxon>Protacanthopterygii</taxon>
        <taxon>Esociformes</taxon>
        <taxon>Esocidae</taxon>
        <taxon>Esox</taxon>
    </lineage>
</organism>
<evidence type="ECO:0000313" key="5">
    <source>
        <dbReference type="Ensembl" id="ENSELUP00000092252.1"/>
    </source>
</evidence>
<dbReference type="SMART" id="SM00280">
    <property type="entry name" value="KAZAL"/>
    <property type="match status" value="1"/>
</dbReference>
<accession>A0AAY5L0L4</accession>
<reference evidence="5" key="2">
    <citation type="submission" date="2025-08" db="UniProtKB">
        <authorList>
            <consortium name="Ensembl"/>
        </authorList>
    </citation>
    <scope>IDENTIFICATION</scope>
</reference>
<dbReference type="Pfam" id="PF00050">
    <property type="entry name" value="Kazal_1"/>
    <property type="match status" value="1"/>
</dbReference>
<protein>
    <recommendedName>
        <fullName evidence="4">Kazal-like domain-containing protein</fullName>
    </recommendedName>
</protein>
<dbReference type="AlphaFoldDB" id="A0AAY5L0L4"/>
<name>A0AAY5L0L4_ESOLU</name>
<keyword evidence="6" id="KW-1185">Reference proteome</keyword>
<evidence type="ECO:0000259" key="4">
    <source>
        <dbReference type="PROSITE" id="PS51465"/>
    </source>
</evidence>
<dbReference type="Gene3D" id="3.30.60.30">
    <property type="match status" value="1"/>
</dbReference>
<dbReference type="PROSITE" id="PS00282">
    <property type="entry name" value="KAZAL_1"/>
    <property type="match status" value="1"/>
</dbReference>
<dbReference type="Proteomes" id="UP000265140">
    <property type="component" value="Chromosome 4"/>
</dbReference>
<dbReference type="InterPro" id="IPR002350">
    <property type="entry name" value="Kazal_dom"/>
</dbReference>
<evidence type="ECO:0000256" key="3">
    <source>
        <dbReference type="ARBA" id="ARBA00023157"/>
    </source>
</evidence>
<dbReference type="GeneTree" id="ENSGT01030000234957"/>
<evidence type="ECO:0000256" key="2">
    <source>
        <dbReference type="ARBA" id="ARBA00022900"/>
    </source>
</evidence>
<sequence>MTALPVPEQARCDVYKGNMCSREFDPVCGSDGNTYNTECVLCQENKLKQKNVLVKHRGVCEA</sequence>
<reference evidence="5 6" key="1">
    <citation type="submission" date="2020-02" db="EMBL/GenBank/DDBJ databases">
        <title>Esox lucius (northern pike) genome, fEsoLuc1, primary haplotype.</title>
        <authorList>
            <person name="Myers G."/>
            <person name="Karagic N."/>
            <person name="Meyer A."/>
            <person name="Pippel M."/>
            <person name="Reichard M."/>
            <person name="Winkler S."/>
            <person name="Tracey A."/>
            <person name="Sims Y."/>
            <person name="Howe K."/>
            <person name="Rhie A."/>
            <person name="Formenti G."/>
            <person name="Durbin R."/>
            <person name="Fedrigo O."/>
            <person name="Jarvis E.D."/>
        </authorList>
    </citation>
    <scope>NUCLEOTIDE SEQUENCE [LARGE SCALE GENOMIC DNA]</scope>
</reference>
<dbReference type="PROSITE" id="PS51465">
    <property type="entry name" value="KAZAL_2"/>
    <property type="match status" value="1"/>
</dbReference>
<reference evidence="5" key="3">
    <citation type="submission" date="2025-09" db="UniProtKB">
        <authorList>
            <consortium name="Ensembl"/>
        </authorList>
    </citation>
    <scope>IDENTIFICATION</scope>
</reference>
<dbReference type="PANTHER" id="PTHR21312:SF30">
    <property type="entry name" value="SERINE PROTEASE INHIBITOR KAZAL-TYPE 11-RELATED"/>
    <property type="match status" value="1"/>
</dbReference>